<feature type="compositionally biased region" description="Low complexity" evidence="3">
    <location>
        <begin position="14"/>
        <end position="25"/>
    </location>
</feature>
<accession>A0ABV2A0M7</accession>
<evidence type="ECO:0000313" key="4">
    <source>
        <dbReference type="EMBL" id="MES0836114.1"/>
    </source>
</evidence>
<dbReference type="GO" id="GO:0003677">
    <property type="term" value="F:DNA binding"/>
    <property type="evidence" value="ECO:0007669"/>
    <property type="project" value="UniProtKB-KW"/>
</dbReference>
<feature type="region of interest" description="Disordered" evidence="3">
    <location>
        <begin position="1"/>
        <end position="58"/>
    </location>
</feature>
<organism evidence="4 5">
    <name type="scientific">Nocardiopsis tropica</name>
    <dbReference type="NCBI Taxonomy" id="109330"/>
    <lineage>
        <taxon>Bacteria</taxon>
        <taxon>Bacillati</taxon>
        <taxon>Actinomycetota</taxon>
        <taxon>Actinomycetes</taxon>
        <taxon>Streptosporangiales</taxon>
        <taxon>Nocardiopsidaceae</taxon>
        <taxon>Nocardiopsis</taxon>
    </lineage>
</organism>
<proteinExistence type="predicted"/>
<feature type="compositionally biased region" description="Basic and acidic residues" evidence="3">
    <location>
        <begin position="49"/>
        <end position="58"/>
    </location>
</feature>
<evidence type="ECO:0000313" key="5">
    <source>
        <dbReference type="Proteomes" id="UP001432401"/>
    </source>
</evidence>
<keyword evidence="1 2" id="KW-0238">DNA-binding</keyword>
<gene>
    <name evidence="4" type="ORF">ABUK86_20215</name>
</gene>
<comment type="caution">
    <text evidence="4">The sequence shown here is derived from an EMBL/GenBank/DDBJ whole genome shotgun (WGS) entry which is preliminary data.</text>
</comment>
<dbReference type="RefSeq" id="WP_352984998.1">
    <property type="nucleotide sequence ID" value="NZ_JBEQNA010000007.1"/>
</dbReference>
<dbReference type="Gene3D" id="2.40.50.140">
    <property type="entry name" value="Nucleic acid-binding proteins"/>
    <property type="match status" value="1"/>
</dbReference>
<dbReference type="InterPro" id="IPR012340">
    <property type="entry name" value="NA-bd_OB-fold"/>
</dbReference>
<sequence length="172" mass="18761">MRQETAVARRRAAARPPTEQPGTATEPPPGPGARAVDRRGEPDPSEGTGPRREPGHRNEIVVAGRVTAEPLVRELPSGDRVATWRVCVARPTDSRYAGRGVDSITCASFDQDLHEGIRAWRLGDVVQMSGELRRRTWRGREGVRSVCEVEARTATLVRAAESGHGGREEPGR</sequence>
<evidence type="ECO:0000256" key="1">
    <source>
        <dbReference type="ARBA" id="ARBA00023125"/>
    </source>
</evidence>
<dbReference type="Proteomes" id="UP001432401">
    <property type="component" value="Unassembled WGS sequence"/>
</dbReference>
<evidence type="ECO:0000256" key="2">
    <source>
        <dbReference type="PROSITE-ProRule" id="PRU00252"/>
    </source>
</evidence>
<reference evidence="4 5" key="1">
    <citation type="submission" date="2024-06" db="EMBL/GenBank/DDBJ databases">
        <authorList>
            <person name="Bataeva Y.V."/>
            <person name="Grigorian L.N."/>
            <person name="Solomentsev V.I."/>
        </authorList>
    </citation>
    <scope>NUCLEOTIDE SEQUENCE [LARGE SCALE GENOMIC DNA]</scope>
    <source>
        <strain evidence="5">SCPM-O-B-12605 (RCAM04882)</strain>
    </source>
</reference>
<name>A0ABV2A0M7_9ACTN</name>
<protein>
    <submittedName>
        <fullName evidence="4">Single-stranded DNA-binding protein</fullName>
    </submittedName>
</protein>
<dbReference type="PROSITE" id="PS50935">
    <property type="entry name" value="SSB"/>
    <property type="match status" value="1"/>
</dbReference>
<evidence type="ECO:0000256" key="3">
    <source>
        <dbReference type="SAM" id="MobiDB-lite"/>
    </source>
</evidence>
<dbReference type="EMBL" id="JBEQNB010000011">
    <property type="protein sequence ID" value="MES0836114.1"/>
    <property type="molecule type" value="Genomic_DNA"/>
</dbReference>
<keyword evidence="5" id="KW-1185">Reference proteome</keyword>
<dbReference type="SUPFAM" id="SSF50249">
    <property type="entry name" value="Nucleic acid-binding proteins"/>
    <property type="match status" value="1"/>
</dbReference>
<dbReference type="InterPro" id="IPR000424">
    <property type="entry name" value="Primosome_PriB/ssb"/>
</dbReference>
<dbReference type="Pfam" id="PF00436">
    <property type="entry name" value="SSB"/>
    <property type="match status" value="1"/>
</dbReference>